<dbReference type="GO" id="GO:0030145">
    <property type="term" value="F:manganese ion binding"/>
    <property type="evidence" value="ECO:0007669"/>
    <property type="project" value="InterPro"/>
</dbReference>
<protein>
    <submittedName>
        <fullName evidence="6">Cytosol aminopeptidase</fullName>
    </submittedName>
</protein>
<dbReference type="Proteomes" id="UP000016927">
    <property type="component" value="Unassembled WGS sequence"/>
</dbReference>
<evidence type="ECO:0000256" key="2">
    <source>
        <dbReference type="ARBA" id="ARBA00022438"/>
    </source>
</evidence>
<dbReference type="Gene3D" id="3.40.630.10">
    <property type="entry name" value="Zn peptidases"/>
    <property type="match status" value="1"/>
</dbReference>
<dbReference type="InterPro" id="IPR000819">
    <property type="entry name" value="Peptidase_M17_C"/>
</dbReference>
<dbReference type="InterPro" id="IPR011356">
    <property type="entry name" value="Leucine_aapep/pepB"/>
</dbReference>
<dbReference type="STRING" id="578461.R0M3T0"/>
<reference evidence="6 7" key="1">
    <citation type="journal article" date="2013" name="BMC Genomics">
        <title>Comparative genomics of parasitic silkworm microsporidia reveal an association between genome expansion and host adaptation.</title>
        <authorList>
            <person name="Pan G."/>
            <person name="Xu J."/>
            <person name="Li T."/>
            <person name="Xia Q."/>
            <person name="Liu S.L."/>
            <person name="Zhang G."/>
            <person name="Li S."/>
            <person name="Li C."/>
            <person name="Liu H."/>
            <person name="Yang L."/>
            <person name="Liu T."/>
            <person name="Zhang X."/>
            <person name="Wu Z."/>
            <person name="Fan W."/>
            <person name="Dang X."/>
            <person name="Xiang H."/>
            <person name="Tao M."/>
            <person name="Li Y."/>
            <person name="Hu J."/>
            <person name="Li Z."/>
            <person name="Lin L."/>
            <person name="Luo J."/>
            <person name="Geng L."/>
            <person name="Wang L."/>
            <person name="Long M."/>
            <person name="Wan Y."/>
            <person name="He N."/>
            <person name="Zhang Z."/>
            <person name="Lu C."/>
            <person name="Keeling P.J."/>
            <person name="Wang J."/>
            <person name="Xiang Z."/>
            <person name="Zhou Z."/>
        </authorList>
    </citation>
    <scope>NUCLEOTIDE SEQUENCE [LARGE SCALE GENOMIC DNA]</scope>
    <source>
        <strain evidence="7">CQ1 / CVCC 102059</strain>
    </source>
</reference>
<accession>R0M3T0</accession>
<dbReference type="VEuPathDB" id="MicrosporidiaDB:NBO_381gi001"/>
<sequence>MSLFDFKKLFVSDSEIPGKSIVPIPYCKVDDIYNVKDDYHLSYLTKIQASSKVGDTFVRYEEDKIYVYVCFGDQSKSEKEKVIFNISKAGANCYKAVSYLNEHLNFYIQDESYEEDYVRYFISGIILSSYKYEFNSHKDHNHSNNSKDHSDNPNININTSVNNISIIGNQNVKNFIKIYNSQNFARFLGDTPANQMTPTKFVEYAKEYFKNDKNINIEVLNKEDISKLNMNLLLSV</sequence>
<dbReference type="GO" id="GO:0006508">
    <property type="term" value="P:proteolysis"/>
    <property type="evidence" value="ECO:0007669"/>
    <property type="project" value="UniProtKB-KW"/>
</dbReference>
<evidence type="ECO:0000256" key="1">
    <source>
        <dbReference type="ARBA" id="ARBA00009528"/>
    </source>
</evidence>
<dbReference type="PANTHER" id="PTHR11963">
    <property type="entry name" value="LEUCINE AMINOPEPTIDASE-RELATED"/>
    <property type="match status" value="1"/>
</dbReference>
<dbReference type="PANTHER" id="PTHR11963:SF23">
    <property type="entry name" value="CYTOSOL AMINOPEPTIDASE"/>
    <property type="match status" value="1"/>
</dbReference>
<evidence type="ECO:0000313" key="6">
    <source>
        <dbReference type="EMBL" id="EOB12684.1"/>
    </source>
</evidence>
<feature type="non-terminal residue" evidence="6">
    <location>
        <position position="236"/>
    </location>
</feature>
<evidence type="ECO:0000256" key="4">
    <source>
        <dbReference type="ARBA" id="ARBA00022801"/>
    </source>
</evidence>
<proteinExistence type="inferred from homology"/>
<feature type="domain" description="Cytosol aminopeptidase" evidence="5">
    <location>
        <begin position="183"/>
        <end position="236"/>
    </location>
</feature>
<dbReference type="OrthoDB" id="412814at2759"/>
<evidence type="ECO:0000259" key="5">
    <source>
        <dbReference type="Pfam" id="PF00883"/>
    </source>
</evidence>
<name>R0M3T0_NOSB1</name>
<organism evidence="6 7">
    <name type="scientific">Nosema bombycis (strain CQ1 / CVCC 102059)</name>
    <name type="common">Microsporidian parasite</name>
    <name type="synonym">Pebrine of silkworm</name>
    <dbReference type="NCBI Taxonomy" id="578461"/>
    <lineage>
        <taxon>Eukaryota</taxon>
        <taxon>Fungi</taxon>
        <taxon>Fungi incertae sedis</taxon>
        <taxon>Microsporidia</taxon>
        <taxon>Nosematidae</taxon>
        <taxon>Nosema</taxon>
    </lineage>
</organism>
<dbReference type="InterPro" id="IPR043472">
    <property type="entry name" value="Macro_dom-like"/>
</dbReference>
<evidence type="ECO:0000313" key="7">
    <source>
        <dbReference type="Proteomes" id="UP000016927"/>
    </source>
</evidence>
<dbReference type="Pfam" id="PF00883">
    <property type="entry name" value="Peptidase_M17"/>
    <property type="match status" value="1"/>
</dbReference>
<dbReference type="SUPFAM" id="SSF53187">
    <property type="entry name" value="Zn-dependent exopeptidases"/>
    <property type="match status" value="1"/>
</dbReference>
<dbReference type="HOGENOM" id="CLU_1175724_0_0_1"/>
<evidence type="ECO:0000256" key="3">
    <source>
        <dbReference type="ARBA" id="ARBA00022670"/>
    </source>
</evidence>
<dbReference type="GO" id="GO:0005737">
    <property type="term" value="C:cytoplasm"/>
    <property type="evidence" value="ECO:0007669"/>
    <property type="project" value="InterPro"/>
</dbReference>
<gene>
    <name evidence="6" type="ORF">NBO_381gi001</name>
</gene>
<dbReference type="AlphaFoldDB" id="R0M3T0"/>
<dbReference type="GO" id="GO:0070006">
    <property type="term" value="F:metalloaminopeptidase activity"/>
    <property type="evidence" value="ECO:0007669"/>
    <property type="project" value="InterPro"/>
</dbReference>
<dbReference type="Gene3D" id="3.40.220.10">
    <property type="entry name" value="Leucine Aminopeptidase, subunit E, domain 1"/>
    <property type="match status" value="1"/>
</dbReference>
<comment type="similarity">
    <text evidence="1">Belongs to the peptidase M17 family.</text>
</comment>
<keyword evidence="2 6" id="KW-0031">Aminopeptidase</keyword>
<keyword evidence="4" id="KW-0378">Hydrolase</keyword>
<dbReference type="EMBL" id="KB909289">
    <property type="protein sequence ID" value="EOB12684.1"/>
    <property type="molecule type" value="Genomic_DNA"/>
</dbReference>
<keyword evidence="7" id="KW-1185">Reference proteome</keyword>
<keyword evidence="3" id="KW-0645">Protease</keyword>